<sequence length="130" mass="14819">MRFDCRGCLGIKSGRLVVTLRALPMKKPDVEKKEKHEQRECFTSIVFDEKAVNTEALKSYLTTIFSGKHASKVLEEVHEKMEEFCDDLFEKKISVFEVRMTINAAMGHLNDENIAALRESSVPMTAPCQH</sequence>
<dbReference type="HOGENOM" id="CLU_1937610_0_0_1"/>
<proteinExistence type="predicted"/>
<keyword evidence="2" id="KW-1185">Reference proteome</keyword>
<dbReference type="EMBL" id="KN818230">
    <property type="protein sequence ID" value="KIL67744.1"/>
    <property type="molecule type" value="Genomic_DNA"/>
</dbReference>
<dbReference type="OrthoDB" id="74545at2759"/>
<protein>
    <submittedName>
        <fullName evidence="1">Uncharacterized protein</fullName>
    </submittedName>
</protein>
<gene>
    <name evidence="1" type="ORF">M378DRAFT_9028</name>
</gene>
<evidence type="ECO:0000313" key="1">
    <source>
        <dbReference type="EMBL" id="KIL67744.1"/>
    </source>
</evidence>
<dbReference type="AlphaFoldDB" id="A0A0C2TKY9"/>
<reference evidence="1 2" key="1">
    <citation type="submission" date="2014-04" db="EMBL/GenBank/DDBJ databases">
        <title>Evolutionary Origins and Diversification of the Mycorrhizal Mutualists.</title>
        <authorList>
            <consortium name="DOE Joint Genome Institute"/>
            <consortium name="Mycorrhizal Genomics Consortium"/>
            <person name="Kohler A."/>
            <person name="Kuo A."/>
            <person name="Nagy L.G."/>
            <person name="Floudas D."/>
            <person name="Copeland A."/>
            <person name="Barry K.W."/>
            <person name="Cichocki N."/>
            <person name="Veneault-Fourrey C."/>
            <person name="LaButti K."/>
            <person name="Lindquist E.A."/>
            <person name="Lipzen A."/>
            <person name="Lundell T."/>
            <person name="Morin E."/>
            <person name="Murat C."/>
            <person name="Riley R."/>
            <person name="Ohm R."/>
            <person name="Sun H."/>
            <person name="Tunlid A."/>
            <person name="Henrissat B."/>
            <person name="Grigoriev I.V."/>
            <person name="Hibbett D.S."/>
            <person name="Martin F."/>
        </authorList>
    </citation>
    <scope>NUCLEOTIDE SEQUENCE [LARGE SCALE GENOMIC DNA]</scope>
    <source>
        <strain evidence="1 2">Koide BX008</strain>
    </source>
</reference>
<evidence type="ECO:0000313" key="2">
    <source>
        <dbReference type="Proteomes" id="UP000054549"/>
    </source>
</evidence>
<dbReference type="InParanoid" id="A0A0C2TKY9"/>
<dbReference type="PANTHER" id="PTHR37015">
    <property type="entry name" value="REVERSE TRANSCRIPTASE DOMAIN-CONTAINING PROTEIN"/>
    <property type="match status" value="1"/>
</dbReference>
<accession>A0A0C2TKY9</accession>
<dbReference type="PANTHER" id="PTHR37015:SF2">
    <property type="entry name" value="REVERSE TRANSCRIPTASE DOMAIN-CONTAINING PROTEIN"/>
    <property type="match status" value="1"/>
</dbReference>
<dbReference type="Proteomes" id="UP000054549">
    <property type="component" value="Unassembled WGS sequence"/>
</dbReference>
<organism evidence="1 2">
    <name type="scientific">Amanita muscaria (strain Koide BX008)</name>
    <dbReference type="NCBI Taxonomy" id="946122"/>
    <lineage>
        <taxon>Eukaryota</taxon>
        <taxon>Fungi</taxon>
        <taxon>Dikarya</taxon>
        <taxon>Basidiomycota</taxon>
        <taxon>Agaricomycotina</taxon>
        <taxon>Agaricomycetes</taxon>
        <taxon>Agaricomycetidae</taxon>
        <taxon>Agaricales</taxon>
        <taxon>Pluteineae</taxon>
        <taxon>Amanitaceae</taxon>
        <taxon>Amanita</taxon>
    </lineage>
</organism>
<name>A0A0C2TKY9_AMAMK</name>